<evidence type="ECO:0000256" key="1">
    <source>
        <dbReference type="SAM" id="Coils"/>
    </source>
</evidence>
<protein>
    <submittedName>
        <fullName evidence="2">Uncharacterized protein</fullName>
    </submittedName>
</protein>
<evidence type="ECO:0000313" key="2">
    <source>
        <dbReference type="EMBL" id="GFC80058.1"/>
    </source>
</evidence>
<dbReference type="EMBL" id="BKCJ011073313">
    <property type="protein sequence ID" value="GFC80058.1"/>
    <property type="molecule type" value="Genomic_DNA"/>
</dbReference>
<accession>A0A699R3Q1</accession>
<sequence length="254" mass="27152">IAASGTIPAAQKAWAAAQPDGEFDGIIASMISATNAQAGGGVVKSVTSTAVVNTNIVTEYAKIYNALDDAELEEGNVRIFSPLADFKIIQNANLDQSFRDKFVVSGQGKDATVTFLNVPVEFVPTGGPRFAGKAGEDGDFIHATDLTSDATTFVVDKVNNYSDDLFFKMVATADTTVLNSAKKAFHFFTMSLTKEQLETKLSTAEAERNDYKAKYEAAESERSAAVAERDELKLAHDAALTEVPLFDDPYAALG</sequence>
<keyword evidence="1" id="KW-0175">Coiled coil</keyword>
<feature type="non-terminal residue" evidence="2">
    <location>
        <position position="1"/>
    </location>
</feature>
<comment type="caution">
    <text evidence="2">The sequence shown here is derived from an EMBL/GenBank/DDBJ whole genome shotgun (WGS) entry which is preliminary data.</text>
</comment>
<name>A0A699R3Q1_TANCI</name>
<organism evidence="2">
    <name type="scientific">Tanacetum cinerariifolium</name>
    <name type="common">Dalmatian daisy</name>
    <name type="synonym">Chrysanthemum cinerariifolium</name>
    <dbReference type="NCBI Taxonomy" id="118510"/>
    <lineage>
        <taxon>Eukaryota</taxon>
        <taxon>Viridiplantae</taxon>
        <taxon>Streptophyta</taxon>
        <taxon>Embryophyta</taxon>
        <taxon>Tracheophyta</taxon>
        <taxon>Spermatophyta</taxon>
        <taxon>Magnoliopsida</taxon>
        <taxon>eudicotyledons</taxon>
        <taxon>Gunneridae</taxon>
        <taxon>Pentapetalae</taxon>
        <taxon>asterids</taxon>
        <taxon>campanulids</taxon>
        <taxon>Asterales</taxon>
        <taxon>Asteraceae</taxon>
        <taxon>Asteroideae</taxon>
        <taxon>Anthemideae</taxon>
        <taxon>Anthemidinae</taxon>
        <taxon>Tanacetum</taxon>
    </lineage>
</organism>
<dbReference type="AlphaFoldDB" id="A0A699R3Q1"/>
<feature type="non-terminal residue" evidence="2">
    <location>
        <position position="254"/>
    </location>
</feature>
<proteinExistence type="predicted"/>
<feature type="coiled-coil region" evidence="1">
    <location>
        <begin position="194"/>
        <end position="235"/>
    </location>
</feature>
<reference evidence="2" key="1">
    <citation type="journal article" date="2019" name="Sci. Rep.">
        <title>Draft genome of Tanacetum cinerariifolium, the natural source of mosquito coil.</title>
        <authorList>
            <person name="Yamashiro T."/>
            <person name="Shiraishi A."/>
            <person name="Satake H."/>
            <person name="Nakayama K."/>
        </authorList>
    </citation>
    <scope>NUCLEOTIDE SEQUENCE</scope>
</reference>
<gene>
    <name evidence="2" type="ORF">Tci_852028</name>
</gene>